<dbReference type="InterPro" id="IPR036291">
    <property type="entry name" value="NAD(P)-bd_dom_sf"/>
</dbReference>
<evidence type="ECO:0000256" key="5">
    <source>
        <dbReference type="SAM" id="SignalP"/>
    </source>
</evidence>
<keyword evidence="7" id="KW-1185">Reference proteome</keyword>
<dbReference type="PANTHER" id="PTHR44196:SF1">
    <property type="entry name" value="DEHYDROGENASE_REDUCTASE SDR FAMILY MEMBER 7B"/>
    <property type="match status" value="1"/>
</dbReference>
<dbReference type="InterPro" id="IPR002347">
    <property type="entry name" value="SDR_fam"/>
</dbReference>
<dbReference type="PROSITE" id="PS00061">
    <property type="entry name" value="ADH_SHORT"/>
    <property type="match status" value="1"/>
</dbReference>
<dbReference type="Pfam" id="PF00106">
    <property type="entry name" value="adh_short"/>
    <property type="match status" value="1"/>
</dbReference>
<accession>A0AAD7JT09</accession>
<keyword evidence="2" id="KW-0521">NADP</keyword>
<dbReference type="GO" id="GO:0016020">
    <property type="term" value="C:membrane"/>
    <property type="evidence" value="ECO:0007669"/>
    <property type="project" value="TreeGrafter"/>
</dbReference>
<reference evidence="6" key="1">
    <citation type="submission" date="2023-03" db="EMBL/GenBank/DDBJ databases">
        <title>Massive genome expansion in bonnet fungi (Mycena s.s.) driven by repeated elements and novel gene families across ecological guilds.</title>
        <authorList>
            <consortium name="Lawrence Berkeley National Laboratory"/>
            <person name="Harder C.B."/>
            <person name="Miyauchi S."/>
            <person name="Viragh M."/>
            <person name="Kuo A."/>
            <person name="Thoen E."/>
            <person name="Andreopoulos B."/>
            <person name="Lu D."/>
            <person name="Skrede I."/>
            <person name="Drula E."/>
            <person name="Henrissat B."/>
            <person name="Morin E."/>
            <person name="Kohler A."/>
            <person name="Barry K."/>
            <person name="LaButti K."/>
            <person name="Morin E."/>
            <person name="Salamov A."/>
            <person name="Lipzen A."/>
            <person name="Mereny Z."/>
            <person name="Hegedus B."/>
            <person name="Baldrian P."/>
            <person name="Stursova M."/>
            <person name="Weitz H."/>
            <person name="Taylor A."/>
            <person name="Grigoriev I.V."/>
            <person name="Nagy L.G."/>
            <person name="Martin F."/>
            <person name="Kauserud H."/>
        </authorList>
    </citation>
    <scope>NUCLEOTIDE SEQUENCE</scope>
    <source>
        <strain evidence="6">CBHHK182m</strain>
    </source>
</reference>
<evidence type="ECO:0000313" key="6">
    <source>
        <dbReference type="EMBL" id="KAJ7769902.1"/>
    </source>
</evidence>
<dbReference type="InterPro" id="IPR020904">
    <property type="entry name" value="Sc_DH/Rdtase_CS"/>
</dbReference>
<sequence length="337" mass="35782">MPQDRPYLLLALALVPVLAFLRARRPKRSSKLPRATERVVILGASSGIGRTLAHQYARLGVRGVCVVGRRVDKVAEVVQECEIEVGKSKSGKGAKTEVLGIAGDFADPGDMVEVRRRVEEAWGGLDTLIVAAGVSALRPLMEVAGAPTSESGSVGKDAIQHVVDVTGSATRGNYIGPLVAAVTFIPLLQHSSPRPALLLLNSLAAAIPAPTRGIYASTKAASLHLYQAIAIEHPKIAVSLVLPSTVEGDFRRGAVDAAVFGASNADGGDGMSAVRESDPNKHGFKREVVAQRCVDAIERGEKNVFMPGAVGLGHLLYWVWPAFVEPWASRKYKYKAS</sequence>
<dbReference type="AlphaFoldDB" id="A0AAD7JT09"/>
<dbReference type="Proteomes" id="UP001215598">
    <property type="component" value="Unassembled WGS sequence"/>
</dbReference>
<dbReference type="PANTHER" id="PTHR44196">
    <property type="entry name" value="DEHYDROGENASE/REDUCTASE SDR FAMILY MEMBER 7B"/>
    <property type="match status" value="1"/>
</dbReference>
<feature type="signal peptide" evidence="5">
    <location>
        <begin position="1"/>
        <end position="19"/>
    </location>
</feature>
<keyword evidence="5" id="KW-0732">Signal</keyword>
<dbReference type="EMBL" id="JARKIB010000017">
    <property type="protein sequence ID" value="KAJ7769902.1"/>
    <property type="molecule type" value="Genomic_DNA"/>
</dbReference>
<evidence type="ECO:0000256" key="1">
    <source>
        <dbReference type="ARBA" id="ARBA00006484"/>
    </source>
</evidence>
<comment type="function">
    <text evidence="4">Putative oxidoreductase.</text>
</comment>
<evidence type="ECO:0000256" key="2">
    <source>
        <dbReference type="ARBA" id="ARBA00022857"/>
    </source>
</evidence>
<comment type="similarity">
    <text evidence="1">Belongs to the short-chain dehydrogenases/reductases (SDR) family.</text>
</comment>
<dbReference type="PRINTS" id="PR00081">
    <property type="entry name" value="GDHRDH"/>
</dbReference>
<evidence type="ECO:0008006" key="8">
    <source>
        <dbReference type="Google" id="ProtNLM"/>
    </source>
</evidence>
<protein>
    <recommendedName>
        <fullName evidence="8">NAD(P)-binding protein</fullName>
    </recommendedName>
</protein>
<evidence type="ECO:0000313" key="7">
    <source>
        <dbReference type="Proteomes" id="UP001215598"/>
    </source>
</evidence>
<proteinExistence type="inferred from homology"/>
<dbReference type="Gene3D" id="3.40.50.720">
    <property type="entry name" value="NAD(P)-binding Rossmann-like Domain"/>
    <property type="match status" value="1"/>
</dbReference>
<comment type="caution">
    <text evidence="6">The sequence shown here is derived from an EMBL/GenBank/DDBJ whole genome shotgun (WGS) entry which is preliminary data.</text>
</comment>
<feature type="chain" id="PRO_5042209006" description="NAD(P)-binding protein" evidence="5">
    <location>
        <begin position="20"/>
        <end position="337"/>
    </location>
</feature>
<gene>
    <name evidence="6" type="ORF">B0H16DRAFT_235541</name>
</gene>
<keyword evidence="3" id="KW-0560">Oxidoreductase</keyword>
<evidence type="ECO:0000256" key="4">
    <source>
        <dbReference type="ARBA" id="ARBA00037096"/>
    </source>
</evidence>
<evidence type="ECO:0000256" key="3">
    <source>
        <dbReference type="ARBA" id="ARBA00023002"/>
    </source>
</evidence>
<dbReference type="SUPFAM" id="SSF51735">
    <property type="entry name" value="NAD(P)-binding Rossmann-fold domains"/>
    <property type="match status" value="1"/>
</dbReference>
<name>A0AAD7JT09_9AGAR</name>
<dbReference type="GO" id="GO:0016491">
    <property type="term" value="F:oxidoreductase activity"/>
    <property type="evidence" value="ECO:0007669"/>
    <property type="project" value="UniProtKB-KW"/>
</dbReference>
<organism evidence="6 7">
    <name type="scientific">Mycena metata</name>
    <dbReference type="NCBI Taxonomy" id="1033252"/>
    <lineage>
        <taxon>Eukaryota</taxon>
        <taxon>Fungi</taxon>
        <taxon>Dikarya</taxon>
        <taxon>Basidiomycota</taxon>
        <taxon>Agaricomycotina</taxon>
        <taxon>Agaricomycetes</taxon>
        <taxon>Agaricomycetidae</taxon>
        <taxon>Agaricales</taxon>
        <taxon>Marasmiineae</taxon>
        <taxon>Mycenaceae</taxon>
        <taxon>Mycena</taxon>
    </lineage>
</organism>